<evidence type="ECO:0000256" key="3">
    <source>
        <dbReference type="ARBA" id="ARBA00022842"/>
    </source>
</evidence>
<proteinExistence type="predicted"/>
<dbReference type="Gene3D" id="3.30.390.10">
    <property type="entry name" value="Enolase-like, N-terminal domain"/>
    <property type="match status" value="1"/>
</dbReference>
<evidence type="ECO:0000256" key="6">
    <source>
        <dbReference type="NCBIfam" id="TIGR01928"/>
    </source>
</evidence>
<comment type="cofactor">
    <cofactor evidence="1">
        <name>a divalent metal cation</name>
        <dbReference type="ChEBI" id="CHEBI:60240"/>
    </cofactor>
</comment>
<feature type="domain" description="Enolase C-terminal" evidence="7">
    <location>
        <begin position="134"/>
        <end position="319"/>
    </location>
</feature>
<sequence length="334" mass="38344">MRLVSLNFYLVDEPFKQAIVTPKIRLDRRKALIIELITEDGKNVYGECNAFETNWYADTVISDVKEAIEKWFIKIKNKKLCTYQEALHYADMLKDQQDARHTVVMALYQLFHKLPTFRVEYGATVNGMTNQSLQYIKDNRPKRVKVKWSSTIQEDIHGLQSLDYQPLIALDANESLTKPDIAELEKIAESDILYIEEPFKKMDKALIQTVSHLVPVAIDEKATSIQAIEHLVSHYDIKVVVIKPFRLGGMDKAMEVIQYLGGKGIQTVVGGMYEYGLSKYFTALLSSYAPLPGDITPEGYYFERDIVRHGGKLEDGYIKFEPPQMLSRQLKSYE</sequence>
<evidence type="ECO:0000259" key="7">
    <source>
        <dbReference type="Pfam" id="PF13378"/>
    </source>
</evidence>
<protein>
    <recommendedName>
        <fullName evidence="5 6">o-succinylbenzoate synthase</fullName>
        <ecNumber evidence="5 6">4.2.1.113</ecNumber>
    </recommendedName>
</protein>
<evidence type="ECO:0000256" key="5">
    <source>
        <dbReference type="ARBA" id="ARBA00029491"/>
    </source>
</evidence>
<dbReference type="InterPro" id="IPR036849">
    <property type="entry name" value="Enolase-like_C_sf"/>
</dbReference>
<reference evidence="8 9" key="1">
    <citation type="journal article" date="2023" name="Int. J. Syst. Evol. Microbiol.">
        <title>Streptococcus sciuri sp. nov., Staphylococcus marylandisciuri sp. nov. and Staphylococcus americanisciuri sp. nov., isolated from faeces of eastern grey squirrel (Sciurus carolinensis).</title>
        <authorList>
            <person name="Volokhov D.V."/>
            <person name="Zagorodnyaya T.A."/>
            <person name="Furtak V.A."/>
            <person name="Nattanmai G."/>
            <person name="Randall L."/>
            <person name="Jose S."/>
            <person name="Gao Y."/>
            <person name="Eisenberg T."/>
            <person name="Delmonte P."/>
            <person name="Blom J."/>
            <person name="Mitchell K.K."/>
        </authorList>
    </citation>
    <scope>NUCLEOTIDE SEQUENCE [LARGE SCALE GENOMIC DNA]</scope>
    <source>
        <strain evidence="8 9">SQ8-PEA</strain>
    </source>
</reference>
<evidence type="ECO:0000256" key="4">
    <source>
        <dbReference type="ARBA" id="ARBA00023239"/>
    </source>
</evidence>
<gene>
    <name evidence="8" type="primary">menC</name>
    <name evidence="8" type="ORF">N9R04_09045</name>
</gene>
<comment type="caution">
    <text evidence="8">The sequence shown here is derived from an EMBL/GenBank/DDBJ whole genome shotgun (WGS) entry which is preliminary data.</text>
</comment>
<dbReference type="SUPFAM" id="SSF54826">
    <property type="entry name" value="Enolase N-terminal domain-like"/>
    <property type="match status" value="1"/>
</dbReference>
<dbReference type="NCBIfam" id="TIGR01928">
    <property type="entry name" value="menC_lowGC_arch"/>
    <property type="match status" value="1"/>
</dbReference>
<dbReference type="InterPro" id="IPR029065">
    <property type="entry name" value="Enolase_C-like"/>
</dbReference>
<dbReference type="SUPFAM" id="SSF51604">
    <property type="entry name" value="Enolase C-terminal domain-like"/>
    <property type="match status" value="1"/>
</dbReference>
<dbReference type="InterPro" id="IPR010197">
    <property type="entry name" value="OSBS/NAAAR"/>
</dbReference>
<keyword evidence="3" id="KW-0460">Magnesium</keyword>
<dbReference type="RefSeq" id="WP_262856503.1">
    <property type="nucleotide sequence ID" value="NZ_JAOPKZ010000015.1"/>
</dbReference>
<dbReference type="PANTHER" id="PTHR48073:SF5">
    <property type="entry name" value="O-SUCCINYLBENZOATE SYNTHASE"/>
    <property type="match status" value="1"/>
</dbReference>
<dbReference type="Gene3D" id="3.20.20.120">
    <property type="entry name" value="Enolase-like C-terminal domain"/>
    <property type="match status" value="1"/>
</dbReference>
<keyword evidence="9" id="KW-1185">Reference proteome</keyword>
<organism evidence="8 9">
    <name type="scientific">Staphylococcus marylandisciuri</name>
    <dbReference type="NCBI Taxonomy" id="2981529"/>
    <lineage>
        <taxon>Bacteria</taxon>
        <taxon>Bacillati</taxon>
        <taxon>Bacillota</taxon>
        <taxon>Bacilli</taxon>
        <taxon>Bacillales</taxon>
        <taxon>Staphylococcaceae</taxon>
        <taxon>Staphylococcus</taxon>
    </lineage>
</organism>
<dbReference type="GO" id="GO:0043748">
    <property type="term" value="F:O-succinylbenzoate synthase activity"/>
    <property type="evidence" value="ECO:0007669"/>
    <property type="project" value="UniProtKB-EC"/>
</dbReference>
<evidence type="ECO:0000313" key="9">
    <source>
        <dbReference type="Proteomes" id="UP001209553"/>
    </source>
</evidence>
<dbReference type="Pfam" id="PF13378">
    <property type="entry name" value="MR_MLE_C"/>
    <property type="match status" value="1"/>
</dbReference>
<evidence type="ECO:0000256" key="2">
    <source>
        <dbReference type="ARBA" id="ARBA00022723"/>
    </source>
</evidence>
<dbReference type="Proteomes" id="UP001209553">
    <property type="component" value="Unassembled WGS sequence"/>
</dbReference>
<keyword evidence="2" id="KW-0479">Metal-binding</keyword>
<evidence type="ECO:0000256" key="1">
    <source>
        <dbReference type="ARBA" id="ARBA00001968"/>
    </source>
</evidence>
<dbReference type="EMBL" id="JAOPKZ010000015">
    <property type="protein sequence ID" value="MCU5746820.1"/>
    <property type="molecule type" value="Genomic_DNA"/>
</dbReference>
<accession>A0ABT2QS61</accession>
<dbReference type="InterPro" id="IPR029017">
    <property type="entry name" value="Enolase-like_N"/>
</dbReference>
<dbReference type="PANTHER" id="PTHR48073">
    <property type="entry name" value="O-SUCCINYLBENZOATE SYNTHASE-RELATED"/>
    <property type="match status" value="1"/>
</dbReference>
<name>A0ABT2QS61_9STAP</name>
<evidence type="ECO:0000313" key="8">
    <source>
        <dbReference type="EMBL" id="MCU5746820.1"/>
    </source>
</evidence>
<dbReference type="EC" id="4.2.1.113" evidence="5 6"/>
<keyword evidence="4 8" id="KW-0456">Lyase</keyword>